<dbReference type="Proteomes" id="UP000620591">
    <property type="component" value="Unassembled WGS sequence"/>
</dbReference>
<dbReference type="EMBL" id="JACTVM010000001">
    <property type="protein sequence ID" value="MBC9225656.1"/>
    <property type="molecule type" value="Genomic_DNA"/>
</dbReference>
<dbReference type="InterPro" id="IPR001279">
    <property type="entry name" value="Metallo-B-lactamas"/>
</dbReference>
<comment type="caution">
    <text evidence="8">The sequence shown here is derived from an EMBL/GenBank/DDBJ whole genome shotgun (WGS) entry which is preliminary data.</text>
</comment>
<dbReference type="RefSeq" id="WP_187768778.1">
    <property type="nucleotide sequence ID" value="NZ_JACTVM010000001.1"/>
</dbReference>
<dbReference type="InterPro" id="IPR036866">
    <property type="entry name" value="RibonucZ/Hydroxyglut_hydro"/>
</dbReference>
<dbReference type="InterPro" id="IPR004477">
    <property type="entry name" value="ComEC_N"/>
</dbReference>
<dbReference type="InterPro" id="IPR052159">
    <property type="entry name" value="Competence_DNA_uptake"/>
</dbReference>
<evidence type="ECO:0000256" key="5">
    <source>
        <dbReference type="ARBA" id="ARBA00023136"/>
    </source>
</evidence>
<evidence type="ECO:0000313" key="9">
    <source>
        <dbReference type="Proteomes" id="UP000620591"/>
    </source>
</evidence>
<feature type="transmembrane region" description="Helical" evidence="6">
    <location>
        <begin position="384"/>
        <end position="405"/>
    </location>
</feature>
<feature type="transmembrane region" description="Helical" evidence="6">
    <location>
        <begin position="359"/>
        <end position="378"/>
    </location>
</feature>
<evidence type="ECO:0000259" key="7">
    <source>
        <dbReference type="SMART" id="SM00849"/>
    </source>
</evidence>
<dbReference type="NCBIfam" id="TIGR00360">
    <property type="entry name" value="ComEC_N-term"/>
    <property type="match status" value="1"/>
</dbReference>
<evidence type="ECO:0000256" key="3">
    <source>
        <dbReference type="ARBA" id="ARBA00022692"/>
    </source>
</evidence>
<dbReference type="InterPro" id="IPR035681">
    <property type="entry name" value="ComA-like_MBL"/>
</dbReference>
<sequence length="739" mass="76126">MTASRSDLRVVPAAVAVWGTAAAVSHLRPWWAFVVVAAAALVGACGWRRPALAFPAACLVLVAACCGWRAAAVEASPVTRLAERGAVVRAEVVVREDGRAYDGRAGPGVVVPVTVRIVESGERTWRVRVRATAFVDGSADAFVTGIRLAVRADLEPADGTDEAAVLRLLDWRVIGGGPWWWRSSEVVRDGIRGGVDHRDDQPAALVPALVAGDDARLSEQTKQEFTRTGLTHLLAVSGANLTIVLGVVLLGLRAAGASRRVLLLAGALTVVAFVLVARPEPSVQRAAVMGSVALAGLLVGRTGAGLRALAWAVIVLLVLDPWLAARPGFVLSVCATAGIIVLAPPLARRLAWLPEPAAQAVAVPVAAHLACLPVVASLSGEVSLVAVFANVVVAPAVAPATVAGLAAGLIDLVVPAVAVVPGTVAWASAWGIVEVARVGAAAPGAAITWPWPAWTLVPVAAVTGVVLWHLARRPALAVGVTLGLLVAVLRPPTPGWPPEDVVVVACDVGQGDAFVVPTAPGEAIVIDVGEEPAPIDRCLTELGIDRIALLIFTHGDADHVDGWRGAVRGRRVDVLADGPSGGPAVPAGRRVRLVSGGHVTVGAVGLEVLWPRRDADRVPAEARNDASVVVRATVRGHRVLFTGDLGEEAQRGLARLHPDLAADVLKVAHHGSADHWPELVERVGPSVALIGVGADNPHGHPAPAALSTLSDAGVAVWRTDRSGTVAVVERDGALAVSAR</sequence>
<keyword evidence="3 6" id="KW-0812">Transmembrane</keyword>
<dbReference type="PANTHER" id="PTHR30619">
    <property type="entry name" value="DNA INTERNALIZATION/COMPETENCE PROTEIN COMEC/REC2"/>
    <property type="match status" value="1"/>
</dbReference>
<dbReference type="SUPFAM" id="SSF56281">
    <property type="entry name" value="Metallo-hydrolase/oxidoreductase"/>
    <property type="match status" value="1"/>
</dbReference>
<proteinExistence type="predicted"/>
<reference evidence="8" key="1">
    <citation type="submission" date="2020-09" db="EMBL/GenBank/DDBJ databases">
        <title>Novel species in genus Aeromicrobium.</title>
        <authorList>
            <person name="Zhang G."/>
        </authorList>
    </citation>
    <scope>NUCLEOTIDE SEQUENCE</scope>
    <source>
        <strain evidence="8">Zg-636</strain>
    </source>
</reference>
<evidence type="ECO:0000256" key="6">
    <source>
        <dbReference type="SAM" id="Phobius"/>
    </source>
</evidence>
<keyword evidence="2" id="KW-1003">Cell membrane</keyword>
<dbReference type="SMART" id="SM00849">
    <property type="entry name" value="Lactamase_B"/>
    <property type="match status" value="1"/>
</dbReference>
<protein>
    <submittedName>
        <fullName evidence="8">ComEC/Rec2 family competence protein</fullName>
    </submittedName>
</protein>
<evidence type="ECO:0000256" key="4">
    <source>
        <dbReference type="ARBA" id="ARBA00022989"/>
    </source>
</evidence>
<dbReference type="AlphaFoldDB" id="A0A8I0EUM7"/>
<feature type="transmembrane region" description="Helical" evidence="6">
    <location>
        <begin position="329"/>
        <end position="347"/>
    </location>
</feature>
<accession>A0A8I0EUM7</accession>
<feature type="transmembrane region" description="Helical" evidence="6">
    <location>
        <begin position="30"/>
        <end position="47"/>
    </location>
</feature>
<keyword evidence="4 6" id="KW-1133">Transmembrane helix</keyword>
<feature type="transmembrane region" description="Helical" evidence="6">
    <location>
        <begin position="261"/>
        <end position="277"/>
    </location>
</feature>
<dbReference type="Gene3D" id="3.60.15.10">
    <property type="entry name" value="Ribonuclease Z/Hydroxyacylglutathione hydrolase-like"/>
    <property type="match status" value="1"/>
</dbReference>
<dbReference type="GO" id="GO:0005886">
    <property type="term" value="C:plasma membrane"/>
    <property type="evidence" value="ECO:0007669"/>
    <property type="project" value="UniProtKB-SubCell"/>
</dbReference>
<keyword evidence="5 6" id="KW-0472">Membrane</keyword>
<dbReference type="CDD" id="cd07731">
    <property type="entry name" value="ComA-like_MBL-fold"/>
    <property type="match status" value="1"/>
</dbReference>
<dbReference type="PANTHER" id="PTHR30619:SF1">
    <property type="entry name" value="RECOMBINATION PROTEIN 2"/>
    <property type="match status" value="1"/>
</dbReference>
<evidence type="ECO:0000256" key="2">
    <source>
        <dbReference type="ARBA" id="ARBA00022475"/>
    </source>
</evidence>
<feature type="transmembrane region" description="Helical" evidence="6">
    <location>
        <begin position="412"/>
        <end position="433"/>
    </location>
</feature>
<comment type="subcellular location">
    <subcellularLocation>
        <location evidence="1">Cell membrane</location>
        <topology evidence="1">Multi-pass membrane protein</topology>
    </subcellularLocation>
</comment>
<evidence type="ECO:0000256" key="1">
    <source>
        <dbReference type="ARBA" id="ARBA00004651"/>
    </source>
</evidence>
<feature type="transmembrane region" description="Helical" evidence="6">
    <location>
        <begin position="306"/>
        <end position="323"/>
    </location>
</feature>
<feature type="domain" description="Metallo-beta-lactamase" evidence="7">
    <location>
        <begin position="510"/>
        <end position="695"/>
    </location>
</feature>
<dbReference type="Pfam" id="PF00753">
    <property type="entry name" value="Lactamase_B"/>
    <property type="match status" value="1"/>
</dbReference>
<gene>
    <name evidence="8" type="ORF">IBG24_04935</name>
</gene>
<name>A0A8I0EUM7_9ACTN</name>
<feature type="transmembrane region" description="Helical" evidence="6">
    <location>
        <begin position="52"/>
        <end position="71"/>
    </location>
</feature>
<evidence type="ECO:0000313" key="8">
    <source>
        <dbReference type="EMBL" id="MBC9225656.1"/>
    </source>
</evidence>
<organism evidence="8 9">
    <name type="scientific">Aeromicrobium senzhongii</name>
    <dbReference type="NCBI Taxonomy" id="2663859"/>
    <lineage>
        <taxon>Bacteria</taxon>
        <taxon>Bacillati</taxon>
        <taxon>Actinomycetota</taxon>
        <taxon>Actinomycetes</taxon>
        <taxon>Propionibacteriales</taxon>
        <taxon>Nocardioidaceae</taxon>
        <taxon>Aeromicrobium</taxon>
    </lineage>
</organism>
<dbReference type="Pfam" id="PF03772">
    <property type="entry name" value="Competence"/>
    <property type="match status" value="1"/>
</dbReference>
<feature type="transmembrane region" description="Helical" evidence="6">
    <location>
        <begin position="230"/>
        <end position="252"/>
    </location>
</feature>
<feature type="transmembrane region" description="Helical" evidence="6">
    <location>
        <begin position="453"/>
        <end position="471"/>
    </location>
</feature>